<evidence type="ECO:0000256" key="1">
    <source>
        <dbReference type="ARBA" id="ARBA00022723"/>
    </source>
</evidence>
<evidence type="ECO:0000256" key="5">
    <source>
        <dbReference type="SAM" id="MobiDB-lite"/>
    </source>
</evidence>
<dbReference type="Gene3D" id="3.30.1370.210">
    <property type="match status" value="1"/>
</dbReference>
<evidence type="ECO:0000256" key="3">
    <source>
        <dbReference type="ARBA" id="ARBA00022833"/>
    </source>
</evidence>
<dbReference type="PROSITE" id="PS50103">
    <property type="entry name" value="ZF_C3H1"/>
    <property type="match status" value="2"/>
</dbReference>
<evidence type="ECO:0000256" key="2">
    <source>
        <dbReference type="ARBA" id="ARBA00022771"/>
    </source>
</evidence>
<organism evidence="7">
    <name type="scientific">Lymphocystis disease virus 2</name>
    <dbReference type="NCBI Taxonomy" id="159183"/>
    <lineage>
        <taxon>Viruses</taxon>
        <taxon>Varidnaviria</taxon>
        <taxon>Bamfordvirae</taxon>
        <taxon>Nucleocytoviricota</taxon>
        <taxon>Megaviricetes</taxon>
        <taxon>Pimascovirales</taxon>
        <taxon>Pimascovirales incertae sedis</taxon>
        <taxon>Iridoviridae</taxon>
        <taxon>Alphairidovirinae</taxon>
        <taxon>Lymphocystivirus</taxon>
        <taxon>Lymphocystivirus paralichthys1</taxon>
    </lineage>
</organism>
<evidence type="ECO:0000313" key="7">
    <source>
        <dbReference type="EMBL" id="BCB67492.1"/>
    </source>
</evidence>
<reference evidence="7" key="1">
    <citation type="journal article" date="2021" name="Microbiol. Resour. Announc.">
        <title>Genome Sequence of Lymphocystis Disease Virus 2 LCDV-JP_Oita_2018, Isolated from a Diseased Japanese Flounder (Paralichthys olivaceus) in Japan.</title>
        <authorList>
            <person name="Kawato S."/>
            <person name="Nozaki R."/>
            <person name="Hirono I."/>
            <person name="Kondo H."/>
        </authorList>
    </citation>
    <scope>NUCLEOTIDE SEQUENCE</scope>
    <source>
        <strain evidence="7">LCDV-JP_Oita_2018</strain>
    </source>
</reference>
<accession>A0A6F8X023</accession>
<dbReference type="SMART" id="SM00356">
    <property type="entry name" value="ZnF_C3H1"/>
    <property type="match status" value="4"/>
</dbReference>
<evidence type="ECO:0000259" key="6">
    <source>
        <dbReference type="PROSITE" id="PS50103"/>
    </source>
</evidence>
<dbReference type="InterPro" id="IPR000571">
    <property type="entry name" value="Znf_CCCH"/>
</dbReference>
<dbReference type="Proteomes" id="UP000501113">
    <property type="component" value="Segment"/>
</dbReference>
<feature type="region of interest" description="Disordered" evidence="5">
    <location>
        <begin position="1"/>
        <end position="65"/>
    </location>
</feature>
<feature type="zinc finger region" description="C3H1-type" evidence="4">
    <location>
        <begin position="211"/>
        <end position="239"/>
    </location>
</feature>
<keyword evidence="3 4" id="KW-0862">Zinc</keyword>
<proteinExistence type="predicted"/>
<protein>
    <recommendedName>
        <fullName evidence="6">C3H1-type domain-containing protein</fullName>
    </recommendedName>
</protein>
<sequence length="350" mass="40791">MSKYNKKPELEDESEDLFDPKKWEVESEDDFSDDENDEEYQVEFYSDEDSDAEEAEIKSEGKPPKFDKEAHLKKLNDRYKQSLIDCYAALEGKLKWTEFKLEPPPPFEPEEICRIKKDRVKAPRVKKWIKTSDVKIIINDDLGVCFVWKVQKSSKPCKYLVEGQKCPFGPEKCHHNHGPPPTEKKHQLCKYVKEDKPCPFKNYCLYQHEIIQKDRLCKYYKNQQPCPFKDKCMYKHETLKIKPEPPPVHPPVAIKSGLKYKPDGPAICKHASKCKMNLSGKCKFLHTRKDIKNSMKPCPRGEKCDAVKLCLKKLVNKQGQQISYYKSVNGGCGFAHPQEELDAFAYRMTK</sequence>
<evidence type="ECO:0000256" key="4">
    <source>
        <dbReference type="PROSITE-ProRule" id="PRU00723"/>
    </source>
</evidence>
<feature type="compositionally biased region" description="Basic and acidic residues" evidence="5">
    <location>
        <begin position="55"/>
        <end position="65"/>
    </location>
</feature>
<name>A0A6F8X023_9VIRU</name>
<keyword evidence="2 4" id="KW-0863">Zinc-finger</keyword>
<dbReference type="InterPro" id="IPR036855">
    <property type="entry name" value="Znf_CCCH_sf"/>
</dbReference>
<feature type="compositionally biased region" description="Acidic residues" evidence="5">
    <location>
        <begin position="26"/>
        <end position="54"/>
    </location>
</feature>
<feature type="domain" description="C3H1-type" evidence="6">
    <location>
        <begin position="151"/>
        <end position="180"/>
    </location>
</feature>
<dbReference type="SUPFAM" id="SSF90229">
    <property type="entry name" value="CCCH zinc finger"/>
    <property type="match status" value="1"/>
</dbReference>
<dbReference type="GO" id="GO:0008270">
    <property type="term" value="F:zinc ion binding"/>
    <property type="evidence" value="ECO:0007669"/>
    <property type="project" value="UniProtKB-KW"/>
</dbReference>
<feature type="zinc finger region" description="C3H1-type" evidence="4">
    <location>
        <begin position="151"/>
        <end position="180"/>
    </location>
</feature>
<feature type="domain" description="C3H1-type" evidence="6">
    <location>
        <begin position="211"/>
        <end position="239"/>
    </location>
</feature>
<dbReference type="EMBL" id="LC534415">
    <property type="protein sequence ID" value="BCB67492.1"/>
    <property type="molecule type" value="Genomic_DNA"/>
</dbReference>
<keyword evidence="1 4" id="KW-0479">Metal-binding</keyword>